<dbReference type="PANTHER" id="PTHR23226">
    <property type="entry name" value="ZINC FINGER AND SCAN DOMAIN-CONTAINING"/>
    <property type="match status" value="1"/>
</dbReference>
<feature type="compositionally biased region" description="Polar residues" evidence="9">
    <location>
        <begin position="478"/>
        <end position="496"/>
    </location>
</feature>
<evidence type="ECO:0000256" key="5">
    <source>
        <dbReference type="ARBA" id="ARBA00022833"/>
    </source>
</evidence>
<evidence type="ECO:0000256" key="9">
    <source>
        <dbReference type="SAM" id="MobiDB-lite"/>
    </source>
</evidence>
<keyword evidence="5" id="KW-0862">Zinc</keyword>
<evidence type="ECO:0000259" key="10">
    <source>
        <dbReference type="PROSITE" id="PS50157"/>
    </source>
</evidence>
<feature type="compositionally biased region" description="Basic and acidic residues" evidence="9">
    <location>
        <begin position="28"/>
        <end position="40"/>
    </location>
</feature>
<keyword evidence="6" id="KW-0539">Nucleus</keyword>
<organism evidence="11 12">
    <name type="scientific">Claviceps pusilla</name>
    <dbReference type="NCBI Taxonomy" id="123648"/>
    <lineage>
        <taxon>Eukaryota</taxon>
        <taxon>Fungi</taxon>
        <taxon>Dikarya</taxon>
        <taxon>Ascomycota</taxon>
        <taxon>Pezizomycotina</taxon>
        <taxon>Sordariomycetes</taxon>
        <taxon>Hypocreomycetidae</taxon>
        <taxon>Hypocreales</taxon>
        <taxon>Clavicipitaceae</taxon>
        <taxon>Claviceps</taxon>
    </lineage>
</organism>
<dbReference type="PROSITE" id="PS50157">
    <property type="entry name" value="ZINC_FINGER_C2H2_2"/>
    <property type="match status" value="2"/>
</dbReference>
<keyword evidence="2" id="KW-0479">Metal-binding</keyword>
<feature type="compositionally biased region" description="Low complexity" evidence="9">
    <location>
        <begin position="95"/>
        <end position="109"/>
    </location>
</feature>
<evidence type="ECO:0000256" key="3">
    <source>
        <dbReference type="ARBA" id="ARBA00022737"/>
    </source>
</evidence>
<feature type="compositionally biased region" description="Polar residues" evidence="9">
    <location>
        <begin position="535"/>
        <end position="556"/>
    </location>
</feature>
<dbReference type="InterPro" id="IPR036236">
    <property type="entry name" value="Znf_C2H2_sf"/>
</dbReference>
<evidence type="ECO:0000256" key="6">
    <source>
        <dbReference type="ARBA" id="ARBA00023242"/>
    </source>
</evidence>
<accession>A0A9P7N5J0</accession>
<feature type="compositionally biased region" description="Polar residues" evidence="9">
    <location>
        <begin position="380"/>
        <end position="404"/>
    </location>
</feature>
<dbReference type="GO" id="GO:0000978">
    <property type="term" value="F:RNA polymerase II cis-regulatory region sequence-specific DNA binding"/>
    <property type="evidence" value="ECO:0007669"/>
    <property type="project" value="TreeGrafter"/>
</dbReference>
<name>A0A9P7N5J0_9HYPO</name>
<evidence type="ECO:0000256" key="4">
    <source>
        <dbReference type="ARBA" id="ARBA00022771"/>
    </source>
</evidence>
<dbReference type="GO" id="GO:0005634">
    <property type="term" value="C:nucleus"/>
    <property type="evidence" value="ECO:0007669"/>
    <property type="project" value="UniProtKB-SubCell"/>
</dbReference>
<evidence type="ECO:0000313" key="12">
    <source>
        <dbReference type="Proteomes" id="UP000748025"/>
    </source>
</evidence>
<evidence type="ECO:0000313" key="11">
    <source>
        <dbReference type="EMBL" id="KAG5994092.1"/>
    </source>
</evidence>
<dbReference type="FunFam" id="3.30.160.60:FF:000446">
    <property type="entry name" value="Zinc finger protein"/>
    <property type="match status" value="1"/>
</dbReference>
<dbReference type="FunFam" id="3.30.160.60:FF:000303">
    <property type="entry name" value="Zinc finger protein 41"/>
    <property type="match status" value="1"/>
</dbReference>
<evidence type="ECO:0000256" key="1">
    <source>
        <dbReference type="ARBA" id="ARBA00004123"/>
    </source>
</evidence>
<dbReference type="InterPro" id="IPR013087">
    <property type="entry name" value="Znf_C2H2_type"/>
</dbReference>
<feature type="region of interest" description="Disordered" evidence="9">
    <location>
        <begin position="153"/>
        <end position="253"/>
    </location>
</feature>
<feature type="region of interest" description="Disordered" evidence="9">
    <location>
        <begin position="86"/>
        <end position="109"/>
    </location>
</feature>
<feature type="region of interest" description="Disordered" evidence="9">
    <location>
        <begin position="380"/>
        <end position="560"/>
    </location>
</feature>
<keyword evidence="12" id="KW-1185">Reference proteome</keyword>
<dbReference type="PROSITE" id="PS00028">
    <property type="entry name" value="ZINC_FINGER_C2H2_1"/>
    <property type="match status" value="2"/>
</dbReference>
<gene>
    <name evidence="11" type="ORF">E4U43_003324</name>
</gene>
<dbReference type="SMART" id="SM00355">
    <property type="entry name" value="ZnF_C2H2"/>
    <property type="match status" value="3"/>
</dbReference>
<dbReference type="PANTHER" id="PTHR23226:SF416">
    <property type="entry name" value="FI01424P"/>
    <property type="match status" value="1"/>
</dbReference>
<dbReference type="OrthoDB" id="8117402at2759"/>
<feature type="region of interest" description="Disordered" evidence="9">
    <location>
        <begin position="1"/>
        <end position="43"/>
    </location>
</feature>
<protein>
    <recommendedName>
        <fullName evidence="10">C2H2-type domain-containing protein</fullName>
    </recommendedName>
</protein>
<dbReference type="Pfam" id="PF00096">
    <property type="entry name" value="zf-C2H2"/>
    <property type="match status" value="2"/>
</dbReference>
<keyword evidence="8" id="KW-0175">Coiled coil</keyword>
<evidence type="ECO:0000256" key="7">
    <source>
        <dbReference type="PROSITE-ProRule" id="PRU00042"/>
    </source>
</evidence>
<feature type="domain" description="C2H2-type" evidence="10">
    <location>
        <begin position="253"/>
        <end position="280"/>
    </location>
</feature>
<evidence type="ECO:0000256" key="2">
    <source>
        <dbReference type="ARBA" id="ARBA00022723"/>
    </source>
</evidence>
<reference evidence="11" key="1">
    <citation type="journal article" date="2020" name="bioRxiv">
        <title>Whole genome comparisons of ergot fungi reveals the divergence and evolution of species within the genus Claviceps are the result of varying mechanisms driving genome evolution and host range expansion.</title>
        <authorList>
            <person name="Wyka S.A."/>
            <person name="Mondo S.J."/>
            <person name="Liu M."/>
            <person name="Dettman J."/>
            <person name="Nalam V."/>
            <person name="Broders K.D."/>
        </authorList>
    </citation>
    <scope>NUCLEOTIDE SEQUENCE</scope>
    <source>
        <strain evidence="11">CCC 602</strain>
    </source>
</reference>
<dbReference type="GO" id="GO:0008270">
    <property type="term" value="F:zinc ion binding"/>
    <property type="evidence" value="ECO:0007669"/>
    <property type="project" value="UniProtKB-KW"/>
</dbReference>
<feature type="domain" description="C2H2-type" evidence="10">
    <location>
        <begin position="281"/>
        <end position="308"/>
    </location>
</feature>
<dbReference type="Proteomes" id="UP000748025">
    <property type="component" value="Unassembled WGS sequence"/>
</dbReference>
<comment type="subcellular location">
    <subcellularLocation>
        <location evidence="1">Nucleus</location>
    </subcellularLocation>
</comment>
<sequence length="609" mass="64530">MALRTGSLAVEIPRPSQPNLNHSIPSDDIARVNKRPREPESISPRLHSIDLVNKALASPSKIARNSLVAKTAHIAVPLTGAAALEDERRRQVQDQAASTSPSTTISPSQAALEYSFAGSDQVMSRPSDMAQVAPTASMEPAVKAASALSMTTGGELARSADHEDGSRATNPSTASIASVAASPSPMDVDTTKDDQLHDQDGLSSSEKHQPGSLSYPGPLQAAANLVEPPTRGMSFPMPGTGHSPPPPSAGKKHKCPYCNTEFTRHHNLKSHLLTHSQEKPFVCTECQMRFRRLHDLKRHGKLHTGEKPHICPKCDRKFARGDALARHSKGAGGCAGRRASMGSFADGDDLDGAMGEGDETNMSGVAYDHVEDEELRHQSLPSLGVQQQRPSGDNYAAQSRTYPQTGPRPAASGLYPPNPSQGQLASTNSTSVPDGMNNSHTAHTSISSVPGGSGGAGVYSHTAMTESPKPLSPGLSGHESTNTARQKSPSTAQAFSQQQQQQQQQMGRRPSDLQSPRSGQARPKLPGLSHPSFAGGSSSGSYTHGRTPSGTQNAADSGNMFAQGDSSVWEYMRMLEDKIMSLSDKVTFLDNEVAGLKKELETRDGTNAA</sequence>
<feature type="compositionally biased region" description="Basic and acidic residues" evidence="9">
    <location>
        <begin position="189"/>
        <end position="209"/>
    </location>
</feature>
<keyword evidence="4 7" id="KW-0863">Zinc-finger</keyword>
<dbReference type="AlphaFoldDB" id="A0A9P7N5J0"/>
<dbReference type="Gene3D" id="3.30.160.60">
    <property type="entry name" value="Classic Zinc Finger"/>
    <property type="match status" value="3"/>
</dbReference>
<feature type="compositionally biased region" description="Polar residues" evidence="9">
    <location>
        <begin position="420"/>
        <end position="444"/>
    </location>
</feature>
<evidence type="ECO:0000256" key="8">
    <source>
        <dbReference type="SAM" id="Coils"/>
    </source>
</evidence>
<dbReference type="GO" id="GO:0000981">
    <property type="term" value="F:DNA-binding transcription factor activity, RNA polymerase II-specific"/>
    <property type="evidence" value="ECO:0007669"/>
    <property type="project" value="TreeGrafter"/>
</dbReference>
<dbReference type="SUPFAM" id="SSF57667">
    <property type="entry name" value="beta-beta-alpha zinc fingers"/>
    <property type="match status" value="2"/>
</dbReference>
<dbReference type="EMBL" id="SRPW01002276">
    <property type="protein sequence ID" value="KAG5994092.1"/>
    <property type="molecule type" value="Genomic_DNA"/>
</dbReference>
<feature type="coiled-coil region" evidence="8">
    <location>
        <begin position="572"/>
        <end position="599"/>
    </location>
</feature>
<keyword evidence="3" id="KW-0677">Repeat</keyword>
<comment type="caution">
    <text evidence="11">The sequence shown here is derived from an EMBL/GenBank/DDBJ whole genome shotgun (WGS) entry which is preliminary data.</text>
</comment>
<proteinExistence type="predicted"/>
<feature type="compositionally biased region" description="Low complexity" evidence="9">
    <location>
        <begin position="171"/>
        <end position="185"/>
    </location>
</feature>